<reference evidence="2" key="2">
    <citation type="submission" date="2023-06" db="EMBL/GenBank/DDBJ databases">
        <authorList>
            <consortium name="Lawrence Berkeley National Laboratory"/>
            <person name="Haridas S."/>
            <person name="Hensen N."/>
            <person name="Bonometti L."/>
            <person name="Westerberg I."/>
            <person name="Brannstrom I.O."/>
            <person name="Guillou S."/>
            <person name="Cros-Aarteil S."/>
            <person name="Calhoun S."/>
            <person name="Kuo A."/>
            <person name="Mondo S."/>
            <person name="Pangilinan J."/>
            <person name="Riley R."/>
            <person name="Labutti K."/>
            <person name="Andreopoulos B."/>
            <person name="Lipzen A."/>
            <person name="Chen C."/>
            <person name="Yanf M."/>
            <person name="Daum C."/>
            <person name="Ng V."/>
            <person name="Clum A."/>
            <person name="Steindorff A."/>
            <person name="Ohm R."/>
            <person name="Martin F."/>
            <person name="Silar P."/>
            <person name="Natvig D."/>
            <person name="Lalanne C."/>
            <person name="Gautier V."/>
            <person name="Ament-Velasquez S.L."/>
            <person name="Kruys A."/>
            <person name="Hutchinson M.I."/>
            <person name="Powell A.J."/>
            <person name="Barry K."/>
            <person name="Miller A.N."/>
            <person name="Grigoriev I.V."/>
            <person name="Debuchy R."/>
            <person name="Gladieux P."/>
            <person name="Thoren M.H."/>
            <person name="Johannesson H."/>
        </authorList>
    </citation>
    <scope>NUCLEOTIDE SEQUENCE</scope>
    <source>
        <strain evidence="2">CBS 168.71</strain>
    </source>
</reference>
<proteinExistence type="predicted"/>
<dbReference type="EMBL" id="JAUEPN010000006">
    <property type="protein sequence ID" value="KAK3293769.1"/>
    <property type="molecule type" value="Genomic_DNA"/>
</dbReference>
<accession>A0AAE0HC08</accession>
<dbReference type="Proteomes" id="UP001278766">
    <property type="component" value="Unassembled WGS sequence"/>
</dbReference>
<dbReference type="InterPro" id="IPR036047">
    <property type="entry name" value="F-box-like_dom_sf"/>
</dbReference>
<dbReference type="AlphaFoldDB" id="A0AAE0HC08"/>
<comment type="caution">
    <text evidence="2">The sequence shown here is derived from an EMBL/GenBank/DDBJ whole genome shotgun (WGS) entry which is preliminary data.</text>
</comment>
<evidence type="ECO:0000256" key="1">
    <source>
        <dbReference type="SAM" id="MobiDB-lite"/>
    </source>
</evidence>
<dbReference type="SUPFAM" id="SSF81383">
    <property type="entry name" value="F-box domain"/>
    <property type="match status" value="1"/>
</dbReference>
<organism evidence="2 3">
    <name type="scientific">Chaetomium fimeti</name>
    <dbReference type="NCBI Taxonomy" id="1854472"/>
    <lineage>
        <taxon>Eukaryota</taxon>
        <taxon>Fungi</taxon>
        <taxon>Dikarya</taxon>
        <taxon>Ascomycota</taxon>
        <taxon>Pezizomycotina</taxon>
        <taxon>Sordariomycetes</taxon>
        <taxon>Sordariomycetidae</taxon>
        <taxon>Sordariales</taxon>
        <taxon>Chaetomiaceae</taxon>
        <taxon>Chaetomium</taxon>
    </lineage>
</organism>
<gene>
    <name evidence="2" type="ORF">B0H64DRAFT_364618</name>
</gene>
<evidence type="ECO:0000313" key="2">
    <source>
        <dbReference type="EMBL" id="KAK3293769.1"/>
    </source>
</evidence>
<dbReference type="RefSeq" id="XP_062657283.1">
    <property type="nucleotide sequence ID" value="XM_062801843.1"/>
</dbReference>
<sequence>MSLSRLPPEILLYILGYLGSKFFAHDLRYLTISRTWYHLAWSILLRDLHFTTRSLRRFTDNEIVFERSPLHIVTVDLSLVVRDESSQSPPTDDLREASGNEGGIDTSSTQLDSSLAKLAALLLQCLGIQSLRVQARGEGRALQLGGPAYLHATPLTGLLSLPHLTSLELDTAGCHLGSPPNSNVHLCRSINSLLPSLRRLRCRMEEICETLLERPPSNTALEEVIVNLSISQISDTITSYRCPKRCKTVARDFSQLKLAMETKAATLATLLRNPRTLRVISHELPSLNVYAFDAITGKRMLLANNVEWDADGELVDDVVEEDEDDLFDSDSPVTPQIVW</sequence>
<evidence type="ECO:0008006" key="4">
    <source>
        <dbReference type="Google" id="ProtNLM"/>
    </source>
</evidence>
<keyword evidence="3" id="KW-1185">Reference proteome</keyword>
<reference evidence="2" key="1">
    <citation type="journal article" date="2023" name="Mol. Phylogenet. Evol.">
        <title>Genome-scale phylogeny and comparative genomics of the fungal order Sordariales.</title>
        <authorList>
            <person name="Hensen N."/>
            <person name="Bonometti L."/>
            <person name="Westerberg I."/>
            <person name="Brannstrom I.O."/>
            <person name="Guillou S."/>
            <person name="Cros-Aarteil S."/>
            <person name="Calhoun S."/>
            <person name="Haridas S."/>
            <person name="Kuo A."/>
            <person name="Mondo S."/>
            <person name="Pangilinan J."/>
            <person name="Riley R."/>
            <person name="LaButti K."/>
            <person name="Andreopoulos B."/>
            <person name="Lipzen A."/>
            <person name="Chen C."/>
            <person name="Yan M."/>
            <person name="Daum C."/>
            <person name="Ng V."/>
            <person name="Clum A."/>
            <person name="Steindorff A."/>
            <person name="Ohm R.A."/>
            <person name="Martin F."/>
            <person name="Silar P."/>
            <person name="Natvig D.O."/>
            <person name="Lalanne C."/>
            <person name="Gautier V."/>
            <person name="Ament-Velasquez S.L."/>
            <person name="Kruys A."/>
            <person name="Hutchinson M.I."/>
            <person name="Powell A.J."/>
            <person name="Barry K."/>
            <person name="Miller A.N."/>
            <person name="Grigoriev I.V."/>
            <person name="Debuchy R."/>
            <person name="Gladieux P."/>
            <person name="Hiltunen Thoren M."/>
            <person name="Johannesson H."/>
        </authorList>
    </citation>
    <scope>NUCLEOTIDE SEQUENCE</scope>
    <source>
        <strain evidence="2">CBS 168.71</strain>
    </source>
</reference>
<dbReference type="GeneID" id="87838791"/>
<feature type="region of interest" description="Disordered" evidence="1">
    <location>
        <begin position="84"/>
        <end position="106"/>
    </location>
</feature>
<evidence type="ECO:0000313" key="3">
    <source>
        <dbReference type="Proteomes" id="UP001278766"/>
    </source>
</evidence>
<name>A0AAE0HC08_9PEZI</name>
<protein>
    <recommendedName>
        <fullName evidence="4">F-box domain-containing protein</fullName>
    </recommendedName>
</protein>